<evidence type="ECO:0000313" key="2">
    <source>
        <dbReference type="EMBL" id="CAI5447237.1"/>
    </source>
</evidence>
<organism evidence="2 3">
    <name type="scientific">Caenorhabditis angaria</name>
    <dbReference type="NCBI Taxonomy" id="860376"/>
    <lineage>
        <taxon>Eukaryota</taxon>
        <taxon>Metazoa</taxon>
        <taxon>Ecdysozoa</taxon>
        <taxon>Nematoda</taxon>
        <taxon>Chromadorea</taxon>
        <taxon>Rhabditida</taxon>
        <taxon>Rhabditina</taxon>
        <taxon>Rhabditomorpha</taxon>
        <taxon>Rhabditoidea</taxon>
        <taxon>Rhabditidae</taxon>
        <taxon>Peloderinae</taxon>
        <taxon>Caenorhabditis</taxon>
    </lineage>
</organism>
<comment type="caution">
    <text evidence="2">The sequence shown here is derived from an EMBL/GenBank/DDBJ whole genome shotgun (WGS) entry which is preliminary data.</text>
</comment>
<dbReference type="InterPro" id="IPR019422">
    <property type="entry name" value="7TM_GPCR_serpentine_rcpt_Srh"/>
</dbReference>
<gene>
    <name evidence="2" type="ORF">CAMP_LOCUS9874</name>
</gene>
<proteinExistence type="predicted"/>
<evidence type="ECO:0000256" key="1">
    <source>
        <dbReference type="SAM" id="Phobius"/>
    </source>
</evidence>
<feature type="transmembrane region" description="Helical" evidence="1">
    <location>
        <begin position="20"/>
        <end position="46"/>
    </location>
</feature>
<keyword evidence="1" id="KW-1133">Transmembrane helix</keyword>
<feature type="transmembrane region" description="Helical" evidence="1">
    <location>
        <begin position="247"/>
        <end position="269"/>
    </location>
</feature>
<evidence type="ECO:0000313" key="3">
    <source>
        <dbReference type="Proteomes" id="UP001152747"/>
    </source>
</evidence>
<protein>
    <recommendedName>
        <fullName evidence="4">Serpentine Receptor, class H</fullName>
    </recommendedName>
</protein>
<feature type="transmembrane region" description="Helical" evidence="1">
    <location>
        <begin position="143"/>
        <end position="162"/>
    </location>
</feature>
<dbReference type="Pfam" id="PF10318">
    <property type="entry name" value="7TM_GPCR_Srh"/>
    <property type="match status" value="1"/>
</dbReference>
<keyword evidence="1" id="KW-0472">Membrane</keyword>
<dbReference type="PANTHER" id="PTHR22941">
    <property type="entry name" value="SERPENTINE RECEPTOR"/>
    <property type="match status" value="1"/>
</dbReference>
<feature type="transmembrane region" description="Helical" evidence="1">
    <location>
        <begin position="284"/>
        <end position="302"/>
    </location>
</feature>
<evidence type="ECO:0008006" key="4">
    <source>
        <dbReference type="Google" id="ProtNLM"/>
    </source>
</evidence>
<dbReference type="OrthoDB" id="5848838at2759"/>
<dbReference type="EMBL" id="CANHGI010000004">
    <property type="protein sequence ID" value="CAI5447237.1"/>
    <property type="molecule type" value="Genomic_DNA"/>
</dbReference>
<feature type="transmembrane region" description="Helical" evidence="1">
    <location>
        <begin position="58"/>
        <end position="82"/>
    </location>
</feature>
<keyword evidence="1" id="KW-0812">Transmembrane</keyword>
<feature type="transmembrane region" description="Helical" evidence="1">
    <location>
        <begin position="102"/>
        <end position="122"/>
    </location>
</feature>
<reference evidence="2" key="1">
    <citation type="submission" date="2022-11" db="EMBL/GenBank/DDBJ databases">
        <authorList>
            <person name="Kikuchi T."/>
        </authorList>
    </citation>
    <scope>NUCLEOTIDE SEQUENCE</scope>
    <source>
        <strain evidence="2">PS1010</strain>
    </source>
</reference>
<feature type="transmembrane region" description="Helical" evidence="1">
    <location>
        <begin position="202"/>
        <end position="227"/>
    </location>
</feature>
<dbReference type="AlphaFoldDB" id="A0A9P1IPX8"/>
<dbReference type="Proteomes" id="UP001152747">
    <property type="component" value="Unassembled WGS sequence"/>
</dbReference>
<name>A0A9P1IPX8_9PELO</name>
<keyword evidence="3" id="KW-1185">Reference proteome</keyword>
<dbReference type="PANTHER" id="PTHR22941:SF307">
    <property type="entry name" value="SERPENTINE RECEPTOR, CLASS H"/>
    <property type="match status" value="1"/>
</dbReference>
<sequence length="333" mass="38191">MLTRYSNCSDSESFFGSSRYPLVFTHLVTMISVPVSIYAFYCVIYVTPRNMQKAKKHLFNIHFWTMAFDLIFNVLIIPMIFLPTASTATLGYGYDIGIPPRFQIYLIQAIVCVITSAIIGMFENRFSSISTNKFRIRQNWIRFLIYFLDYSVACITVIPPYLKSINLDEIRSNFLQIFPCPPAEFFTDRFGVVTDDASYATIFMSIQTVFLLPQGAFFTSYTTYLLVIRPSRSVSESTRKMQVTFLIAVYSQCFIPLTLLMLPVCYIWFSAWTQYYNAANNNHIVAMVSLHGFLSTLCLLIVHKPYRNHFISIFKAKAKSTMAVSGVTSTSFN</sequence>
<dbReference type="InterPro" id="IPR053220">
    <property type="entry name" value="Nematode_rcpt-like_serp_H"/>
</dbReference>
<accession>A0A9P1IPX8</accession>